<evidence type="ECO:0000259" key="1">
    <source>
        <dbReference type="Pfam" id="PF04069"/>
    </source>
</evidence>
<dbReference type="Pfam" id="PF04069">
    <property type="entry name" value="OpuAC"/>
    <property type="match status" value="1"/>
</dbReference>
<proteinExistence type="predicted"/>
<evidence type="ECO:0000313" key="3">
    <source>
        <dbReference type="Proteomes" id="UP000503540"/>
    </source>
</evidence>
<accession>A0A6G9YQ60</accession>
<dbReference type="Gene3D" id="3.40.190.10">
    <property type="entry name" value="Periplasmic binding protein-like II"/>
    <property type="match status" value="2"/>
</dbReference>
<organism evidence="2 3">
    <name type="scientific">Nocardia arthritidis</name>
    <dbReference type="NCBI Taxonomy" id="228602"/>
    <lineage>
        <taxon>Bacteria</taxon>
        <taxon>Bacillati</taxon>
        <taxon>Actinomycetota</taxon>
        <taxon>Actinomycetes</taxon>
        <taxon>Mycobacteriales</taxon>
        <taxon>Nocardiaceae</taxon>
        <taxon>Nocardia</taxon>
    </lineage>
</organism>
<keyword evidence="3" id="KW-1185">Reference proteome</keyword>
<reference evidence="2 3" key="1">
    <citation type="journal article" date="2019" name="ACS Chem. Biol.">
        <title>Identification and Mobilization of a Cryptic Antibiotic Biosynthesis Gene Locus from a Human-Pathogenic Nocardia Isolate.</title>
        <authorList>
            <person name="Herisse M."/>
            <person name="Ishida K."/>
            <person name="Porter J.L."/>
            <person name="Howden B."/>
            <person name="Hertweck C."/>
            <person name="Stinear T.P."/>
            <person name="Pidot S.J."/>
        </authorList>
    </citation>
    <scope>NUCLEOTIDE SEQUENCE [LARGE SCALE GENOMIC DNA]</scope>
    <source>
        <strain evidence="2 3">AUSMDU00012717</strain>
    </source>
</reference>
<gene>
    <name evidence="2" type="ORF">F5544_37555</name>
</gene>
<dbReference type="AlphaFoldDB" id="A0A6G9YQ60"/>
<dbReference type="InterPro" id="IPR007210">
    <property type="entry name" value="ABC_Gly_betaine_transp_sub-bd"/>
</dbReference>
<dbReference type="KEGG" id="nah:F5544_37555"/>
<protein>
    <submittedName>
        <fullName evidence="2">Transporter</fullName>
    </submittedName>
</protein>
<dbReference type="Proteomes" id="UP000503540">
    <property type="component" value="Chromosome"/>
</dbReference>
<evidence type="ECO:0000313" key="2">
    <source>
        <dbReference type="EMBL" id="QIS15338.1"/>
    </source>
</evidence>
<feature type="domain" description="ABC-type glycine betaine transport system substrate-binding" evidence="1">
    <location>
        <begin position="48"/>
        <end position="301"/>
    </location>
</feature>
<sequence>MAFLVATESWCRRMVLAASRRLLVRALVIATAVLAVSCGNGVESGPVVAVGAGDSAESNLLAQIYSGALARAGARTSVVSGLGGRADRLTALDANRVQLFGEHTGALLAELDSSSDARTPGEVNQALNRALPAGTVVADAADGTDMRPRVLTTAAVGVHSVAELAAHCDGRAIGVAPVPGLLELPAELLRIPGCAAPVPLPDPAALRKALLDGSIQVGLLSGPPIDPADTDGLVVLADADYAVRAENVIPLFRKGLLDDRRVKKLNYVAGELNTGDLSAMVRRMRDERAQPADLARDWLDQHGL</sequence>
<name>A0A6G9YQ60_9NOCA</name>
<dbReference type="GO" id="GO:0043190">
    <property type="term" value="C:ATP-binding cassette (ABC) transporter complex"/>
    <property type="evidence" value="ECO:0007669"/>
    <property type="project" value="InterPro"/>
</dbReference>
<dbReference type="SUPFAM" id="SSF53850">
    <property type="entry name" value="Periplasmic binding protein-like II"/>
    <property type="match status" value="1"/>
</dbReference>
<dbReference type="EMBL" id="CP046172">
    <property type="protein sequence ID" value="QIS15338.1"/>
    <property type="molecule type" value="Genomic_DNA"/>
</dbReference>
<dbReference type="GO" id="GO:0022857">
    <property type="term" value="F:transmembrane transporter activity"/>
    <property type="evidence" value="ECO:0007669"/>
    <property type="project" value="InterPro"/>
</dbReference>